<proteinExistence type="predicted"/>
<accession>A0A1Z4LJW9</accession>
<organism evidence="1 2">
    <name type="scientific">Calothrix parasitica NIES-267</name>
    <dbReference type="NCBI Taxonomy" id="1973488"/>
    <lineage>
        <taxon>Bacteria</taxon>
        <taxon>Bacillati</taxon>
        <taxon>Cyanobacteriota</taxon>
        <taxon>Cyanophyceae</taxon>
        <taxon>Nostocales</taxon>
        <taxon>Calotrichaceae</taxon>
        <taxon>Calothrix</taxon>
    </lineage>
</organism>
<keyword evidence="2" id="KW-1185">Reference proteome</keyword>
<evidence type="ECO:0000313" key="1">
    <source>
        <dbReference type="EMBL" id="BAY81550.1"/>
    </source>
</evidence>
<protein>
    <submittedName>
        <fullName evidence="1">Uncharacterized protein</fullName>
    </submittedName>
</protein>
<evidence type="ECO:0000313" key="2">
    <source>
        <dbReference type="Proteomes" id="UP000218418"/>
    </source>
</evidence>
<reference evidence="1 2" key="1">
    <citation type="submission" date="2017-06" db="EMBL/GenBank/DDBJ databases">
        <title>Genome sequencing of cyanobaciteial culture collection at National Institute for Environmental Studies (NIES).</title>
        <authorList>
            <person name="Hirose Y."/>
            <person name="Shimura Y."/>
            <person name="Fujisawa T."/>
            <person name="Nakamura Y."/>
            <person name="Kawachi M."/>
        </authorList>
    </citation>
    <scope>NUCLEOTIDE SEQUENCE [LARGE SCALE GENOMIC DNA]</scope>
    <source>
        <strain evidence="1 2">NIES-267</strain>
    </source>
</reference>
<dbReference type="EMBL" id="AP018227">
    <property type="protein sequence ID" value="BAY81550.1"/>
    <property type="molecule type" value="Genomic_DNA"/>
</dbReference>
<sequence length="66" mass="7823">MAVEYLNRKGQKYYLHQGTTKTGKPKYFFSMKSEGNLVKKIPDSFEIYENPNAQVYIKENSTQNYY</sequence>
<dbReference type="Proteomes" id="UP000218418">
    <property type="component" value="Chromosome"/>
</dbReference>
<gene>
    <name evidence="1" type="ORF">NIES267_10270</name>
</gene>
<dbReference type="AlphaFoldDB" id="A0A1Z4LJW9"/>
<name>A0A1Z4LJW9_9CYAN</name>